<feature type="transmembrane region" description="Helical" evidence="1">
    <location>
        <begin position="6"/>
        <end position="26"/>
    </location>
</feature>
<proteinExistence type="predicted"/>
<evidence type="ECO:0000313" key="2">
    <source>
        <dbReference type="EMBL" id="BDR59761.1"/>
    </source>
</evidence>
<keyword evidence="1" id="KW-0812">Transmembrane</keyword>
<feature type="transmembrane region" description="Helical" evidence="1">
    <location>
        <begin position="332"/>
        <end position="357"/>
    </location>
</feature>
<evidence type="ECO:0008006" key="4">
    <source>
        <dbReference type="Google" id="ProtNLM"/>
    </source>
</evidence>
<evidence type="ECO:0000256" key="1">
    <source>
        <dbReference type="SAM" id="Phobius"/>
    </source>
</evidence>
<evidence type="ECO:0000313" key="3">
    <source>
        <dbReference type="Proteomes" id="UP001321741"/>
    </source>
</evidence>
<dbReference type="RefSeq" id="WP_317637493.1">
    <property type="nucleotide sequence ID" value="NZ_AP026803.1"/>
</dbReference>
<keyword evidence="3" id="KW-1185">Reference proteome</keyword>
<dbReference type="EMBL" id="AP026803">
    <property type="protein sequence ID" value="BDR59761.1"/>
    <property type="molecule type" value="Genomic_DNA"/>
</dbReference>
<feature type="transmembrane region" description="Helical" evidence="1">
    <location>
        <begin position="258"/>
        <end position="276"/>
    </location>
</feature>
<accession>A0ABM8BEV1</accession>
<name>A0ABM8BEV1_9LACO</name>
<feature type="transmembrane region" description="Helical" evidence="1">
    <location>
        <begin position="218"/>
        <end position="238"/>
    </location>
</feature>
<keyword evidence="1" id="KW-0472">Membrane</keyword>
<organism evidence="2 3">
    <name type="scientific">Lactobacillus xylocopicola</name>
    <dbReference type="NCBI Taxonomy" id="2976676"/>
    <lineage>
        <taxon>Bacteria</taxon>
        <taxon>Bacillati</taxon>
        <taxon>Bacillota</taxon>
        <taxon>Bacilli</taxon>
        <taxon>Lactobacillales</taxon>
        <taxon>Lactobacillaceae</taxon>
        <taxon>Lactobacillus</taxon>
    </lineage>
</organism>
<protein>
    <recommendedName>
        <fullName evidence="4">Bacteriocin-associated integral membrane family protein</fullName>
    </recommendedName>
</protein>
<feature type="transmembrane region" description="Helical" evidence="1">
    <location>
        <begin position="288"/>
        <end position="312"/>
    </location>
</feature>
<sequence>MFKQFLKWVLVITSAVTVFLWLFFMIDRHNNVMNQSKNNLDNFYIQLGLPIKATTNAKYKKIVDDISETSKQLNIPFLKRTNYKGGGLKTKKVDYAKYIDDTVFEVSDLNSSDLANIFKIKLKNGNEYSTKNLKDSVPLIKYGNADFTVKKINARKLPEIREGLFYLQTLDITAVEKFRKLLSKKLNKDLGTKLSERDFKVVEVPNVDESSSIDFRQLAITMTFFQLIVIMIYCLSISRELGIYRLLGYTIATTLKQIAMPWLILGSGIGFTLTLIPELVNRHFEMLWPLFSLTCMIMIIFSLVIFVVAVLLKVLPTSRLLIKRTYAKIAFILLYIMKGILLTFVLASALPLGNLMYQYVTMSVSDKKSSVYDDYATFFPSVIGYNQDDLVNPDNTLKLLNGVIYSQISKNDGILVDTTGITGRNSEGKQQYQLVTINANYLNFNPIYKSNGARVEEKDVNRQPSILLSNKYKSNLKLQAQINKYLSKSFRINKARIIYINDSQSIIDESGKKIKNYGYIYVRSSHAFNGYGNIFTGDGKDPLKIALHGKTPEEVYNNKYKTLFEKYNLTDNFPQLIRVSDVQLNLLQQEEGNAL</sequence>
<reference evidence="2 3" key="1">
    <citation type="journal article" date="2023" name="Microbiol. Spectr.">
        <title>Symbiosis of Carpenter Bees with Uncharacterized Lactic Acid Bacteria Showing NAD Auxotrophy.</title>
        <authorList>
            <person name="Kawasaki S."/>
            <person name="Ozawa K."/>
            <person name="Mori T."/>
            <person name="Yamamoto A."/>
            <person name="Ito M."/>
            <person name="Ohkuma M."/>
            <person name="Sakamoto M."/>
            <person name="Matsutani M."/>
        </authorList>
    </citation>
    <scope>NUCLEOTIDE SEQUENCE [LARGE SCALE GENOMIC DNA]</scope>
    <source>
        <strain evidence="2 3">Kim32-2</strain>
    </source>
</reference>
<keyword evidence="1" id="KW-1133">Transmembrane helix</keyword>
<dbReference type="Proteomes" id="UP001321741">
    <property type="component" value="Chromosome"/>
</dbReference>
<gene>
    <name evidence="2" type="ORF">KIM322_00220</name>
</gene>